<dbReference type="Pfam" id="PF13581">
    <property type="entry name" value="HATPase_c_2"/>
    <property type="match status" value="1"/>
</dbReference>
<dbReference type="PANTHER" id="PTHR35526:SF3">
    <property type="entry name" value="ANTI-SIGMA-F FACTOR RSBW"/>
    <property type="match status" value="1"/>
</dbReference>
<reference evidence="3 4" key="1">
    <citation type="submission" date="2019-10" db="EMBL/GenBank/DDBJ databases">
        <title>Whole genome shotgun sequence of Acrocarpospora pleiomorpha NBRC 16267.</title>
        <authorList>
            <person name="Ichikawa N."/>
            <person name="Kimura A."/>
            <person name="Kitahashi Y."/>
            <person name="Komaki H."/>
            <person name="Oguchi A."/>
        </authorList>
    </citation>
    <scope>NUCLEOTIDE SEQUENCE [LARGE SCALE GENOMIC DNA]</scope>
    <source>
        <strain evidence="3 4">NBRC 16267</strain>
    </source>
</reference>
<dbReference type="Gene3D" id="3.30.565.10">
    <property type="entry name" value="Histidine kinase-like ATPase, C-terminal domain"/>
    <property type="match status" value="1"/>
</dbReference>
<organism evidence="3 4">
    <name type="scientific">Acrocarpospora pleiomorpha</name>
    <dbReference type="NCBI Taxonomy" id="90975"/>
    <lineage>
        <taxon>Bacteria</taxon>
        <taxon>Bacillati</taxon>
        <taxon>Actinomycetota</taxon>
        <taxon>Actinomycetes</taxon>
        <taxon>Streptosporangiales</taxon>
        <taxon>Streptosporangiaceae</taxon>
        <taxon>Acrocarpospora</taxon>
    </lineage>
</organism>
<comment type="caution">
    <text evidence="3">The sequence shown here is derived from an EMBL/GenBank/DDBJ whole genome shotgun (WGS) entry which is preliminary data.</text>
</comment>
<keyword evidence="4" id="KW-1185">Reference proteome</keyword>
<keyword evidence="1" id="KW-0723">Serine/threonine-protein kinase</keyword>
<dbReference type="RefSeq" id="WP_155347101.1">
    <property type="nucleotide sequence ID" value="NZ_BAAAHM010000016.1"/>
</dbReference>
<keyword evidence="1" id="KW-0418">Kinase</keyword>
<evidence type="ECO:0000256" key="1">
    <source>
        <dbReference type="ARBA" id="ARBA00022527"/>
    </source>
</evidence>
<dbReference type="EMBL" id="BLAF01000028">
    <property type="protein sequence ID" value="GES22150.1"/>
    <property type="molecule type" value="Genomic_DNA"/>
</dbReference>
<dbReference type="InterPro" id="IPR036890">
    <property type="entry name" value="HATPase_C_sf"/>
</dbReference>
<protein>
    <recommendedName>
        <fullName evidence="2">Histidine kinase/HSP90-like ATPase domain-containing protein</fullName>
    </recommendedName>
</protein>
<name>A0A5M3XMH0_9ACTN</name>
<accession>A0A5M3XMH0</accession>
<gene>
    <name evidence="3" type="ORF">Aple_050470</name>
</gene>
<feature type="domain" description="Histidine kinase/HSP90-like ATPase" evidence="2">
    <location>
        <begin position="10"/>
        <end position="137"/>
    </location>
</feature>
<proteinExistence type="predicted"/>
<evidence type="ECO:0000313" key="3">
    <source>
        <dbReference type="EMBL" id="GES22150.1"/>
    </source>
</evidence>
<dbReference type="InterPro" id="IPR050267">
    <property type="entry name" value="Anti-sigma-factor_SerPK"/>
</dbReference>
<dbReference type="Proteomes" id="UP000377595">
    <property type="component" value="Unassembled WGS sequence"/>
</dbReference>
<dbReference type="OrthoDB" id="3480034at2"/>
<sequence length="143" mass="15500">MPRQRFLRLVALPESVCEARAHVRGLLEEWGRADLVDAAEMVASELASNAVKATQEVRRSRPVGEAGRRAGVGVMGLSVYQVDGLVVVEMWDCTREPPRLLEAGPDAESGRGLWLVDALSAGWGYRRPKTGGKVVYATLEAGL</sequence>
<dbReference type="CDD" id="cd16936">
    <property type="entry name" value="HATPase_RsbW-like"/>
    <property type="match status" value="1"/>
</dbReference>
<keyword evidence="1" id="KW-0808">Transferase</keyword>
<dbReference type="AlphaFoldDB" id="A0A5M3XMH0"/>
<evidence type="ECO:0000259" key="2">
    <source>
        <dbReference type="Pfam" id="PF13581"/>
    </source>
</evidence>
<evidence type="ECO:0000313" key="4">
    <source>
        <dbReference type="Proteomes" id="UP000377595"/>
    </source>
</evidence>
<dbReference type="PANTHER" id="PTHR35526">
    <property type="entry name" value="ANTI-SIGMA-F FACTOR RSBW-RELATED"/>
    <property type="match status" value="1"/>
</dbReference>
<dbReference type="InterPro" id="IPR003594">
    <property type="entry name" value="HATPase_dom"/>
</dbReference>
<dbReference type="GO" id="GO:0004674">
    <property type="term" value="F:protein serine/threonine kinase activity"/>
    <property type="evidence" value="ECO:0007669"/>
    <property type="project" value="UniProtKB-KW"/>
</dbReference>